<dbReference type="Proteomes" id="UP000035352">
    <property type="component" value="Chromosome"/>
</dbReference>
<organism evidence="3 4">
    <name type="scientific">Caldimonas brevitalea</name>
    <dbReference type="NCBI Taxonomy" id="413882"/>
    <lineage>
        <taxon>Bacteria</taxon>
        <taxon>Pseudomonadati</taxon>
        <taxon>Pseudomonadota</taxon>
        <taxon>Betaproteobacteria</taxon>
        <taxon>Burkholderiales</taxon>
        <taxon>Sphaerotilaceae</taxon>
        <taxon>Caldimonas</taxon>
    </lineage>
</organism>
<dbReference type="STRING" id="413882.AAW51_1225"/>
<protein>
    <recommendedName>
        <fullName evidence="5">O-antigen ligase</fullName>
    </recommendedName>
</protein>
<feature type="transmembrane region" description="Helical" evidence="2">
    <location>
        <begin position="133"/>
        <end position="152"/>
    </location>
</feature>
<keyword evidence="2" id="KW-1133">Transmembrane helix</keyword>
<feature type="region of interest" description="Disordered" evidence="1">
    <location>
        <begin position="361"/>
        <end position="382"/>
    </location>
</feature>
<evidence type="ECO:0000256" key="1">
    <source>
        <dbReference type="SAM" id="MobiDB-lite"/>
    </source>
</evidence>
<sequence>MIEDLYMVFCLVAFWLSLSLPMLRHFTYLIPLIGLVGCLALGKCTFPQHLWPFLLLVVVGAMLGPLSGRDGLQDIYLILIGVMPFALGQRYRFGWWPVFMVAVIGAVVAIVLSKATGGRVSADAGIDVLGSKSAFESPYSFVFGMLTVWAVVTKRWKEALIALVFTVLTLKRIALLGVIACVLVTLLPRRLGNLLLSPVVMISLNALAVTLAVMYAMGQFDQLIFDLTGMSANQAGMGRRVLYFRPSMELTAHLERYVFVGGGAGWVYDIMRAKASWGHKGNLHNDVMKIVLEYGGLAMAGFFWLAYRTKSWPIKVLWLYVNLTLLTDNTLIYTYFVFGFGMIAMTADAEWREAAAAAAAKARAAPRPRQPRPLGPGWTRLP</sequence>
<dbReference type="EMBL" id="CP011371">
    <property type="protein sequence ID" value="AKJ27916.1"/>
    <property type="molecule type" value="Genomic_DNA"/>
</dbReference>
<feature type="transmembrane region" description="Helical" evidence="2">
    <location>
        <begin position="159"/>
        <end position="188"/>
    </location>
</feature>
<dbReference type="AlphaFoldDB" id="A0A0G3BKM9"/>
<proteinExistence type="predicted"/>
<feature type="transmembrane region" description="Helical" evidence="2">
    <location>
        <begin position="319"/>
        <end position="343"/>
    </location>
</feature>
<dbReference type="KEGG" id="pbh:AAW51_1225"/>
<evidence type="ECO:0000313" key="4">
    <source>
        <dbReference type="Proteomes" id="UP000035352"/>
    </source>
</evidence>
<name>A0A0G3BKM9_9BURK</name>
<evidence type="ECO:0000256" key="2">
    <source>
        <dbReference type="SAM" id="Phobius"/>
    </source>
</evidence>
<feature type="transmembrane region" description="Helical" evidence="2">
    <location>
        <begin position="30"/>
        <end position="51"/>
    </location>
</feature>
<keyword evidence="2" id="KW-0472">Membrane</keyword>
<feature type="transmembrane region" description="Helical" evidence="2">
    <location>
        <begin position="194"/>
        <end position="217"/>
    </location>
</feature>
<evidence type="ECO:0008006" key="5">
    <source>
        <dbReference type="Google" id="ProtNLM"/>
    </source>
</evidence>
<feature type="transmembrane region" description="Helical" evidence="2">
    <location>
        <begin position="290"/>
        <end position="307"/>
    </location>
</feature>
<reference evidence="3 4" key="1">
    <citation type="submission" date="2015-05" db="EMBL/GenBank/DDBJ databases">
        <authorList>
            <person name="Tang B."/>
            <person name="Yu Y."/>
        </authorList>
    </citation>
    <scope>NUCLEOTIDE SEQUENCE [LARGE SCALE GENOMIC DNA]</scope>
    <source>
        <strain evidence="3 4">DSM 7029</strain>
    </source>
</reference>
<keyword evidence="4" id="KW-1185">Reference proteome</keyword>
<feature type="transmembrane region" description="Helical" evidence="2">
    <location>
        <begin position="95"/>
        <end position="113"/>
    </location>
</feature>
<accession>A0A0G3BKM9</accession>
<evidence type="ECO:0000313" key="3">
    <source>
        <dbReference type="EMBL" id="AKJ27916.1"/>
    </source>
</evidence>
<gene>
    <name evidence="3" type="ORF">AAW51_1225</name>
</gene>
<keyword evidence="2" id="KW-0812">Transmembrane</keyword>